<dbReference type="AlphaFoldDB" id="A0A6I4HU84"/>
<dbReference type="RefSeq" id="WP_200230941.1">
    <property type="nucleotide sequence ID" value="NZ_CP066775.1"/>
</dbReference>
<protein>
    <submittedName>
        <fullName evidence="1">Pyridoxamine 5'-phosphate oxidase family protein</fullName>
    </submittedName>
</protein>
<name>A0A6I4HU84_9SPHI</name>
<dbReference type="InterPro" id="IPR024747">
    <property type="entry name" value="Pyridox_Oxase-rel"/>
</dbReference>
<dbReference type="KEGG" id="mgik:GO620_001960"/>
<accession>A0A6I4HU84</accession>
<keyword evidence="2" id="KW-1185">Reference proteome</keyword>
<evidence type="ECO:0000313" key="1">
    <source>
        <dbReference type="EMBL" id="QQL51488.1"/>
    </source>
</evidence>
<dbReference type="Proteomes" id="UP000429232">
    <property type="component" value="Chromosome"/>
</dbReference>
<dbReference type="Gene3D" id="2.30.110.10">
    <property type="entry name" value="Electron Transport, Fmn-binding Protein, Chain A"/>
    <property type="match status" value="1"/>
</dbReference>
<dbReference type="SUPFAM" id="SSF50475">
    <property type="entry name" value="FMN-binding split barrel"/>
    <property type="match status" value="1"/>
</dbReference>
<reference evidence="1 2" key="1">
    <citation type="submission" date="2020-12" db="EMBL/GenBank/DDBJ databases">
        <title>HMF7856_wgs.fasta genome submission.</title>
        <authorList>
            <person name="Kang H."/>
            <person name="Kim H."/>
            <person name="Joh K."/>
        </authorList>
    </citation>
    <scope>NUCLEOTIDE SEQUENCE [LARGE SCALE GENOMIC DNA]</scope>
    <source>
        <strain evidence="1 2">HMF7856</strain>
    </source>
</reference>
<dbReference type="InterPro" id="IPR012349">
    <property type="entry name" value="Split_barrel_FMN-bd"/>
</dbReference>
<proteinExistence type="predicted"/>
<dbReference type="EMBL" id="CP066775">
    <property type="protein sequence ID" value="QQL51488.1"/>
    <property type="molecule type" value="Genomic_DNA"/>
</dbReference>
<dbReference type="Pfam" id="PF12900">
    <property type="entry name" value="Pyridox_ox_2"/>
    <property type="match status" value="1"/>
</dbReference>
<gene>
    <name evidence="1" type="ORF">GO620_001960</name>
</gene>
<sequence length="87" mass="10229">MGCHADGITYVVPVHYVYETPYTYAHLSEGLELNLTRKNPEACFEVDDINDFFNWRAVICWGIFEEIKDINEQQLAMQISFLYFLVE</sequence>
<organism evidence="1 2">
    <name type="scientific">Mucilaginibacter ginkgonis</name>
    <dbReference type="NCBI Taxonomy" id="2682091"/>
    <lineage>
        <taxon>Bacteria</taxon>
        <taxon>Pseudomonadati</taxon>
        <taxon>Bacteroidota</taxon>
        <taxon>Sphingobacteriia</taxon>
        <taxon>Sphingobacteriales</taxon>
        <taxon>Sphingobacteriaceae</taxon>
        <taxon>Mucilaginibacter</taxon>
    </lineage>
</organism>
<evidence type="ECO:0000313" key="2">
    <source>
        <dbReference type="Proteomes" id="UP000429232"/>
    </source>
</evidence>